<dbReference type="Proteomes" id="UP000324222">
    <property type="component" value="Unassembled WGS sequence"/>
</dbReference>
<keyword evidence="3" id="KW-1185">Reference proteome</keyword>
<reference evidence="2 3" key="1">
    <citation type="submission" date="2019-05" db="EMBL/GenBank/DDBJ databases">
        <title>Another draft genome of Portunus trituberculatus and its Hox gene families provides insights of decapod evolution.</title>
        <authorList>
            <person name="Jeong J.-H."/>
            <person name="Song I."/>
            <person name="Kim S."/>
            <person name="Choi T."/>
            <person name="Kim D."/>
            <person name="Ryu S."/>
            <person name="Kim W."/>
        </authorList>
    </citation>
    <scope>NUCLEOTIDE SEQUENCE [LARGE SCALE GENOMIC DNA]</scope>
    <source>
        <tissue evidence="2">Muscle</tissue>
    </source>
</reference>
<protein>
    <submittedName>
        <fullName evidence="2">Uncharacterized protein</fullName>
    </submittedName>
</protein>
<comment type="caution">
    <text evidence="2">The sequence shown here is derived from an EMBL/GenBank/DDBJ whole genome shotgun (WGS) entry which is preliminary data.</text>
</comment>
<feature type="compositionally biased region" description="Basic residues" evidence="1">
    <location>
        <begin position="112"/>
        <end position="126"/>
    </location>
</feature>
<name>A0A5B7HTG4_PORTR</name>
<evidence type="ECO:0000313" key="2">
    <source>
        <dbReference type="EMBL" id="MPC76311.1"/>
    </source>
</evidence>
<organism evidence="2 3">
    <name type="scientific">Portunus trituberculatus</name>
    <name type="common">Swimming crab</name>
    <name type="synonym">Neptunus trituberculatus</name>
    <dbReference type="NCBI Taxonomy" id="210409"/>
    <lineage>
        <taxon>Eukaryota</taxon>
        <taxon>Metazoa</taxon>
        <taxon>Ecdysozoa</taxon>
        <taxon>Arthropoda</taxon>
        <taxon>Crustacea</taxon>
        <taxon>Multicrustacea</taxon>
        <taxon>Malacostraca</taxon>
        <taxon>Eumalacostraca</taxon>
        <taxon>Eucarida</taxon>
        <taxon>Decapoda</taxon>
        <taxon>Pleocyemata</taxon>
        <taxon>Brachyura</taxon>
        <taxon>Eubrachyura</taxon>
        <taxon>Portunoidea</taxon>
        <taxon>Portunidae</taxon>
        <taxon>Portuninae</taxon>
        <taxon>Portunus</taxon>
    </lineage>
</organism>
<dbReference type="AlphaFoldDB" id="A0A5B7HTG4"/>
<dbReference type="EMBL" id="VSRR010043073">
    <property type="protein sequence ID" value="MPC76311.1"/>
    <property type="molecule type" value="Genomic_DNA"/>
</dbReference>
<evidence type="ECO:0000313" key="3">
    <source>
        <dbReference type="Proteomes" id="UP000324222"/>
    </source>
</evidence>
<proteinExistence type="predicted"/>
<accession>A0A5B7HTG4</accession>
<gene>
    <name evidence="2" type="ORF">E2C01_070721</name>
</gene>
<sequence length="126" mass="14591">MQIYTLAGNLTLKHASTEQYSYGGGRCRVKVVCCAAESSFPRHLQVDVTGQAIRVRLSPLNWQFTRPKEDRRAAGRQVDEQISRCAMRENRRGACVRYGQSREQMGNEEQKRKKKKTCIRKEKKRT</sequence>
<evidence type="ECO:0000256" key="1">
    <source>
        <dbReference type="SAM" id="MobiDB-lite"/>
    </source>
</evidence>
<feature type="region of interest" description="Disordered" evidence="1">
    <location>
        <begin position="97"/>
        <end position="126"/>
    </location>
</feature>